<reference evidence="2" key="1">
    <citation type="submission" date="2023-03" db="EMBL/GenBank/DDBJ databases">
        <title>Massive genome expansion in bonnet fungi (Mycena s.s.) driven by repeated elements and novel gene families across ecological guilds.</title>
        <authorList>
            <consortium name="Lawrence Berkeley National Laboratory"/>
            <person name="Harder C.B."/>
            <person name="Miyauchi S."/>
            <person name="Viragh M."/>
            <person name="Kuo A."/>
            <person name="Thoen E."/>
            <person name="Andreopoulos B."/>
            <person name="Lu D."/>
            <person name="Skrede I."/>
            <person name="Drula E."/>
            <person name="Henrissat B."/>
            <person name="Morin E."/>
            <person name="Kohler A."/>
            <person name="Barry K."/>
            <person name="LaButti K."/>
            <person name="Morin E."/>
            <person name="Salamov A."/>
            <person name="Lipzen A."/>
            <person name="Mereny Z."/>
            <person name="Hegedus B."/>
            <person name="Baldrian P."/>
            <person name="Stursova M."/>
            <person name="Weitz H."/>
            <person name="Taylor A."/>
            <person name="Grigoriev I.V."/>
            <person name="Nagy L.G."/>
            <person name="Martin F."/>
            <person name="Kauserud H."/>
        </authorList>
    </citation>
    <scope>NUCLEOTIDE SEQUENCE</scope>
    <source>
        <strain evidence="2">9144</strain>
    </source>
</reference>
<feature type="compositionally biased region" description="Acidic residues" evidence="1">
    <location>
        <begin position="494"/>
        <end position="510"/>
    </location>
</feature>
<feature type="region of interest" description="Disordered" evidence="1">
    <location>
        <begin position="160"/>
        <end position="180"/>
    </location>
</feature>
<sequence length="1066" mass="116225">MDCTEFGLPYIIWLLSNFFPSINFFSLPAVTPAQISRSTRPSVRSSRISHSFRIPIFVCLPVRIYFRPSYQTRMSPSLETLFQAWLAQRAQEGTLDLAALGQPASSSASLVSGAIGQPESSSSSISRVLPTLSAPLPPTSAPPFTPSPPISSYMSLRLPASTTTRPPISRGHPNPANPSNSLFQPILGTTSLAVGMTSNSNQPRRSLPSASLTNTEISGANTTRLAAAHAHLPSAPPLVARRAIRTRGRAAGHPILPAQPTDLRSAIETDPATGVKFVRTEIHVHLAAPRGQAQKSIPLMFRLYPKFTTYLDSQHLLFRYRLHESTSLADIAQQTANDMAASPLQWQFPQPSSSLADVLGPSFISPLRLLGLTNRGIPRSNGLIMLRPQNDDLSLTLGALIGNPSKYIQLTKAGVCVRESRLILNFRQFSSYINEIIQLTMSIDARTGTSCLTNVGDAPARRHSSCISDYFRSVFSAENELGEHNQNWKTPVCESDDEEDFEDEDTDDSYFENLPPSPTPTSQPITRSVARQASQTCSSSGLSVAPSLSAVPSQASLHATSSSAVRSTLSSTALLPPAQEAVSHCTDRMLWEDEFVPIPGQYQALYDSPSFAKALFQRATGHLPGLRLNVQGNDIQGVATELVRIIKECVVQGDYSLILASDRHFGITGEDGSLQSVGAGLEVEAYHIAWQAFTSSMARNRWLTTRLHRYSIATTSLPPSSAPARQRCLMLSVLGCLTALMAIHNLAPEPLSPALLHFAANNCDKHSLSRNFVREWQPDLVAQVDSFIAAGADGDISEHSAHFLLYHDLQIETIESRDTALHNSLACDMLYYGLVGSRQPDQSEMAAWFQGFQMPCPNGFDFREVVRSHPGGSSAFISHCYTTTIHDFASLSPHLSVHVPNRSSLPRLLHDTNLESLIHTFLAGSGVPCPGIFNDLKSTFSSMIPWHQLDDPAFRSILFCWAATGSPHISLDDSLKISVFFVGSNDPSYHSDVNSRQMHAVQGSVCFRSCLRSAYIPLPHLAILTARTYPSTDDTGAPVEPYTLQQAVDQWLLTQLCAAIGTHTIL</sequence>
<name>A0AAD6XYD0_9AGAR</name>
<evidence type="ECO:0000256" key="1">
    <source>
        <dbReference type="SAM" id="MobiDB-lite"/>
    </source>
</evidence>
<dbReference type="AlphaFoldDB" id="A0AAD6XYD0"/>
<feature type="region of interest" description="Disordered" evidence="1">
    <location>
        <begin position="486"/>
        <end position="524"/>
    </location>
</feature>
<dbReference type="EMBL" id="JARJCW010000146">
    <property type="protein sequence ID" value="KAJ7190610.1"/>
    <property type="molecule type" value="Genomic_DNA"/>
</dbReference>
<keyword evidence="3" id="KW-1185">Reference proteome</keyword>
<organism evidence="2 3">
    <name type="scientific">Mycena pura</name>
    <dbReference type="NCBI Taxonomy" id="153505"/>
    <lineage>
        <taxon>Eukaryota</taxon>
        <taxon>Fungi</taxon>
        <taxon>Dikarya</taxon>
        <taxon>Basidiomycota</taxon>
        <taxon>Agaricomycotina</taxon>
        <taxon>Agaricomycetes</taxon>
        <taxon>Agaricomycetidae</taxon>
        <taxon>Agaricales</taxon>
        <taxon>Marasmiineae</taxon>
        <taxon>Mycenaceae</taxon>
        <taxon>Mycena</taxon>
    </lineage>
</organism>
<accession>A0AAD6XYD0</accession>
<evidence type="ECO:0000313" key="2">
    <source>
        <dbReference type="EMBL" id="KAJ7190610.1"/>
    </source>
</evidence>
<proteinExistence type="predicted"/>
<protein>
    <submittedName>
        <fullName evidence="2">Uncharacterized protein</fullName>
    </submittedName>
</protein>
<dbReference type="Proteomes" id="UP001219525">
    <property type="component" value="Unassembled WGS sequence"/>
</dbReference>
<gene>
    <name evidence="2" type="ORF">GGX14DRAFT_407857</name>
</gene>
<evidence type="ECO:0000313" key="3">
    <source>
        <dbReference type="Proteomes" id="UP001219525"/>
    </source>
</evidence>
<comment type="caution">
    <text evidence="2">The sequence shown here is derived from an EMBL/GenBank/DDBJ whole genome shotgun (WGS) entry which is preliminary data.</text>
</comment>